<dbReference type="EMBL" id="BARS01001487">
    <property type="protein sequence ID" value="GAF72487.1"/>
    <property type="molecule type" value="Genomic_DNA"/>
</dbReference>
<evidence type="ECO:0000313" key="1">
    <source>
        <dbReference type="EMBL" id="GAF72487.1"/>
    </source>
</evidence>
<gene>
    <name evidence="1" type="ORF">S01H1_02901</name>
</gene>
<dbReference type="InterPro" id="IPR036380">
    <property type="entry name" value="Isochorismatase-like_sf"/>
</dbReference>
<organism evidence="1">
    <name type="scientific">marine sediment metagenome</name>
    <dbReference type="NCBI Taxonomy" id="412755"/>
    <lineage>
        <taxon>unclassified sequences</taxon>
        <taxon>metagenomes</taxon>
        <taxon>ecological metagenomes</taxon>
    </lineage>
</organism>
<protein>
    <submittedName>
        <fullName evidence="1">Uncharacterized protein</fullName>
    </submittedName>
</protein>
<dbReference type="Gene3D" id="3.40.50.850">
    <property type="entry name" value="Isochorismatase-like"/>
    <property type="match status" value="1"/>
</dbReference>
<sequence>GLVRASGAGATLTTVEMALFELLRVAKGPEFKEILKIVK</sequence>
<dbReference type="SUPFAM" id="SSF52499">
    <property type="entry name" value="Isochorismatase-like hydrolases"/>
    <property type="match status" value="1"/>
</dbReference>
<name>X0S9A3_9ZZZZ</name>
<comment type="caution">
    <text evidence="1">The sequence shown here is derived from an EMBL/GenBank/DDBJ whole genome shotgun (WGS) entry which is preliminary data.</text>
</comment>
<feature type="non-terminal residue" evidence="1">
    <location>
        <position position="1"/>
    </location>
</feature>
<reference evidence="1" key="1">
    <citation type="journal article" date="2014" name="Front. Microbiol.">
        <title>High frequency of phylogenetically diverse reductive dehalogenase-homologous genes in deep subseafloor sedimentary metagenomes.</title>
        <authorList>
            <person name="Kawai M."/>
            <person name="Futagami T."/>
            <person name="Toyoda A."/>
            <person name="Takaki Y."/>
            <person name="Nishi S."/>
            <person name="Hori S."/>
            <person name="Arai W."/>
            <person name="Tsubouchi T."/>
            <person name="Morono Y."/>
            <person name="Uchiyama I."/>
            <person name="Ito T."/>
            <person name="Fujiyama A."/>
            <person name="Inagaki F."/>
            <person name="Takami H."/>
        </authorList>
    </citation>
    <scope>NUCLEOTIDE SEQUENCE</scope>
    <source>
        <strain evidence="1">Expedition CK06-06</strain>
    </source>
</reference>
<accession>X0S9A3</accession>
<dbReference type="AlphaFoldDB" id="X0S9A3"/>
<proteinExistence type="predicted"/>